<keyword evidence="3" id="KW-0238">DNA-binding</keyword>
<dbReference type="GO" id="GO:0003700">
    <property type="term" value="F:DNA-binding transcription factor activity"/>
    <property type="evidence" value="ECO:0007669"/>
    <property type="project" value="InterPro"/>
</dbReference>
<gene>
    <name evidence="7" type="ORF">GT347_16925</name>
</gene>
<keyword evidence="2" id="KW-0805">Transcription regulation</keyword>
<organism evidence="7 8">
    <name type="scientific">Xylophilus rhododendri</name>
    <dbReference type="NCBI Taxonomy" id="2697032"/>
    <lineage>
        <taxon>Bacteria</taxon>
        <taxon>Pseudomonadati</taxon>
        <taxon>Pseudomonadota</taxon>
        <taxon>Betaproteobacteria</taxon>
        <taxon>Burkholderiales</taxon>
        <taxon>Xylophilus</taxon>
    </lineage>
</organism>
<accession>A0A857JG06</accession>
<protein>
    <submittedName>
        <fullName evidence="7">LysR family transcriptional regulator</fullName>
    </submittedName>
</protein>
<evidence type="ECO:0000256" key="2">
    <source>
        <dbReference type="ARBA" id="ARBA00023015"/>
    </source>
</evidence>
<dbReference type="InterPro" id="IPR000847">
    <property type="entry name" value="LysR_HTH_N"/>
</dbReference>
<evidence type="ECO:0000256" key="4">
    <source>
        <dbReference type="ARBA" id="ARBA00023159"/>
    </source>
</evidence>
<feature type="domain" description="HTH lysR-type" evidence="6">
    <location>
        <begin position="1"/>
        <end position="58"/>
    </location>
</feature>
<proteinExistence type="inferred from homology"/>
<dbReference type="PRINTS" id="PR00039">
    <property type="entry name" value="HTHLYSR"/>
</dbReference>
<keyword evidence="8" id="KW-1185">Reference proteome</keyword>
<evidence type="ECO:0000259" key="6">
    <source>
        <dbReference type="PROSITE" id="PS50931"/>
    </source>
</evidence>
<dbReference type="PROSITE" id="PS50931">
    <property type="entry name" value="HTH_LYSR"/>
    <property type="match status" value="1"/>
</dbReference>
<dbReference type="InterPro" id="IPR036390">
    <property type="entry name" value="WH_DNA-bd_sf"/>
</dbReference>
<evidence type="ECO:0000256" key="5">
    <source>
        <dbReference type="ARBA" id="ARBA00023163"/>
    </source>
</evidence>
<dbReference type="FunFam" id="1.10.10.10:FF:000001">
    <property type="entry name" value="LysR family transcriptional regulator"/>
    <property type="match status" value="1"/>
</dbReference>
<keyword evidence="5" id="KW-0804">Transcription</keyword>
<dbReference type="EMBL" id="CP047650">
    <property type="protein sequence ID" value="QHJ01596.1"/>
    <property type="molecule type" value="Genomic_DNA"/>
</dbReference>
<comment type="similarity">
    <text evidence="1">Belongs to the LysR transcriptional regulatory family.</text>
</comment>
<evidence type="ECO:0000256" key="3">
    <source>
        <dbReference type="ARBA" id="ARBA00023125"/>
    </source>
</evidence>
<dbReference type="GO" id="GO:0003677">
    <property type="term" value="F:DNA binding"/>
    <property type="evidence" value="ECO:0007669"/>
    <property type="project" value="UniProtKB-KW"/>
</dbReference>
<name>A0A857JG06_9BURK</name>
<dbReference type="SUPFAM" id="SSF53850">
    <property type="entry name" value="Periplasmic binding protein-like II"/>
    <property type="match status" value="1"/>
</dbReference>
<dbReference type="Proteomes" id="UP000464787">
    <property type="component" value="Chromosome"/>
</dbReference>
<evidence type="ECO:0000256" key="1">
    <source>
        <dbReference type="ARBA" id="ARBA00009437"/>
    </source>
</evidence>
<dbReference type="Gene3D" id="1.10.10.10">
    <property type="entry name" value="Winged helix-like DNA-binding domain superfamily/Winged helix DNA-binding domain"/>
    <property type="match status" value="1"/>
</dbReference>
<dbReference type="Pfam" id="PF00126">
    <property type="entry name" value="HTH_1"/>
    <property type="match status" value="1"/>
</dbReference>
<dbReference type="Pfam" id="PF03466">
    <property type="entry name" value="LysR_substrate"/>
    <property type="match status" value="1"/>
</dbReference>
<dbReference type="InterPro" id="IPR005119">
    <property type="entry name" value="LysR_subst-bd"/>
</dbReference>
<dbReference type="AlphaFoldDB" id="A0A857JG06"/>
<evidence type="ECO:0000313" key="8">
    <source>
        <dbReference type="Proteomes" id="UP000464787"/>
    </source>
</evidence>
<sequence length="319" mass="34537">MDIRQLRYFAKVVELGNITAAAEALFIAQPSLSQHMAKLESELGVRLLERSVQGTTATAMGDLLYRHARTILRQMEDAQAAIRRGSDAPSGRVAIGFPTSTSRILAVPLLQRLRQRYPLIELELVEASSGDLVGQLAANRLALAVTMNARADPRLRIEPVIDEELFVVVGTDHPAAASMTVEAFAALPLLLPTHPNSVRVAAEALLQERQLRFTLVAETSAVEILILAAEQGLGGTLLPASAFALAERHGRVRGIALQGRPLTRELSLSLSVSAAYSPAVQCVREVLLRVMEEEIAQGRWSGVQLFSDQPAPPRAARQP</sequence>
<reference evidence="7 8" key="1">
    <citation type="submission" date="2020-01" db="EMBL/GenBank/DDBJ databases">
        <title>Genome sequencing of strain KACC 21265.</title>
        <authorList>
            <person name="Heo J."/>
            <person name="Kim S.-J."/>
            <person name="Kim J.-S."/>
            <person name="Hong S.-B."/>
            <person name="Kwon S.-W."/>
        </authorList>
    </citation>
    <scope>NUCLEOTIDE SEQUENCE [LARGE SCALE GENOMIC DNA]</scope>
    <source>
        <strain evidence="7 8">KACC 21265</strain>
    </source>
</reference>
<dbReference type="PANTHER" id="PTHR30293:SF0">
    <property type="entry name" value="NITROGEN ASSIMILATION REGULATORY PROTEIN NAC"/>
    <property type="match status" value="1"/>
</dbReference>
<dbReference type="InterPro" id="IPR036388">
    <property type="entry name" value="WH-like_DNA-bd_sf"/>
</dbReference>
<dbReference type="KEGG" id="xyk:GT347_16925"/>
<dbReference type="GO" id="GO:2000142">
    <property type="term" value="P:regulation of DNA-templated transcription initiation"/>
    <property type="evidence" value="ECO:0007669"/>
    <property type="project" value="TreeGrafter"/>
</dbReference>
<dbReference type="SUPFAM" id="SSF46785">
    <property type="entry name" value="Winged helix' DNA-binding domain"/>
    <property type="match status" value="1"/>
</dbReference>
<keyword evidence="4" id="KW-0010">Activator</keyword>
<dbReference type="Gene3D" id="3.40.190.290">
    <property type="match status" value="1"/>
</dbReference>
<dbReference type="PANTHER" id="PTHR30293">
    <property type="entry name" value="TRANSCRIPTIONAL REGULATORY PROTEIN NAC-RELATED"/>
    <property type="match status" value="1"/>
</dbReference>
<evidence type="ECO:0000313" key="7">
    <source>
        <dbReference type="EMBL" id="QHJ01596.1"/>
    </source>
</evidence>